<evidence type="ECO:0000256" key="8">
    <source>
        <dbReference type="ARBA" id="ARBA00050776"/>
    </source>
</evidence>
<evidence type="ECO:0000256" key="3">
    <source>
        <dbReference type="ARBA" id="ARBA00022679"/>
    </source>
</evidence>
<protein>
    <submittedName>
        <fullName evidence="10">Cysteine desulfurase</fullName>
    </submittedName>
</protein>
<keyword evidence="6" id="KW-0408">Iron</keyword>
<dbReference type="InterPro" id="IPR016454">
    <property type="entry name" value="Cysteine_dSase"/>
</dbReference>
<reference evidence="10" key="1">
    <citation type="submission" date="2022-06" db="EMBL/GenBank/DDBJ databases">
        <title>Genome sequence of Phormidium yuhuli AB48 isolated from an industrial photobioreactor environment.</title>
        <authorList>
            <person name="Qiu Y."/>
            <person name="Noonan A.J.C."/>
            <person name="Dofher K."/>
            <person name="Koch M."/>
            <person name="Kieft B."/>
            <person name="Lin X."/>
            <person name="Ziels R.M."/>
            <person name="Hallam S.J."/>
        </authorList>
    </citation>
    <scope>NUCLEOTIDE SEQUENCE</scope>
    <source>
        <strain evidence="10">AB48</strain>
    </source>
</reference>
<accession>A0ABY5ATB8</accession>
<keyword evidence="3" id="KW-0808">Transferase</keyword>
<comment type="catalytic activity">
    <reaction evidence="8">
        <text>(sulfur carrier)-H + L-cysteine = (sulfur carrier)-SH + L-alanine</text>
        <dbReference type="Rhea" id="RHEA:43892"/>
        <dbReference type="Rhea" id="RHEA-COMP:14737"/>
        <dbReference type="Rhea" id="RHEA-COMP:14739"/>
        <dbReference type="ChEBI" id="CHEBI:29917"/>
        <dbReference type="ChEBI" id="CHEBI:35235"/>
        <dbReference type="ChEBI" id="CHEBI:57972"/>
        <dbReference type="ChEBI" id="CHEBI:64428"/>
        <dbReference type="EC" id="2.8.1.7"/>
    </reaction>
</comment>
<evidence type="ECO:0000256" key="7">
    <source>
        <dbReference type="ARBA" id="ARBA00023014"/>
    </source>
</evidence>
<evidence type="ECO:0000256" key="4">
    <source>
        <dbReference type="ARBA" id="ARBA00022723"/>
    </source>
</evidence>
<organism evidence="10 11">
    <name type="scientific">Phormidium yuhuli AB48</name>
    <dbReference type="NCBI Taxonomy" id="2940671"/>
    <lineage>
        <taxon>Bacteria</taxon>
        <taxon>Bacillati</taxon>
        <taxon>Cyanobacteriota</taxon>
        <taxon>Cyanophyceae</taxon>
        <taxon>Oscillatoriophycideae</taxon>
        <taxon>Oscillatoriales</taxon>
        <taxon>Oscillatoriaceae</taxon>
        <taxon>Phormidium</taxon>
        <taxon>Phormidium yuhuli</taxon>
    </lineage>
</organism>
<dbReference type="PIRSF" id="PIRSF005572">
    <property type="entry name" value="NifS"/>
    <property type="match status" value="1"/>
</dbReference>
<comment type="similarity">
    <text evidence="2">Belongs to the class-V pyridoxal-phosphate-dependent aminotransferase family. NifS/IscS subfamily.</text>
</comment>
<dbReference type="InterPro" id="IPR015421">
    <property type="entry name" value="PyrdxlP-dep_Trfase_major"/>
</dbReference>
<comment type="cofactor">
    <cofactor evidence="1">
        <name>pyridoxal 5'-phosphate</name>
        <dbReference type="ChEBI" id="CHEBI:597326"/>
    </cofactor>
</comment>
<gene>
    <name evidence="10" type="ORF">NEA10_07020</name>
</gene>
<evidence type="ECO:0000256" key="1">
    <source>
        <dbReference type="ARBA" id="ARBA00001933"/>
    </source>
</evidence>
<evidence type="ECO:0000256" key="2">
    <source>
        <dbReference type="ARBA" id="ARBA00006490"/>
    </source>
</evidence>
<dbReference type="PANTHER" id="PTHR11601:SF34">
    <property type="entry name" value="CYSTEINE DESULFURASE"/>
    <property type="match status" value="1"/>
</dbReference>
<dbReference type="Pfam" id="PF00266">
    <property type="entry name" value="Aminotran_5"/>
    <property type="match status" value="1"/>
</dbReference>
<dbReference type="RefSeq" id="WP_252664617.1">
    <property type="nucleotide sequence ID" value="NZ_CP098611.1"/>
</dbReference>
<sequence>MPPIYLDYHATTPVDPRVIDVMTDSLTHHFGNASSIDHPYGDRAAAQVKTAKQHLATLIGASPRDILFTSGATESINLAIQGCLRDTPLQILLNPLEHKAVLDTCEAIAQRGQAQLHYLTPSATGQLNLEEIDRYCGQGIDLLCVMAANNEIGTIYPVEAIAKIAQTHQVPYLCDGSQAVGKLPFQFRDWGITFLALSGHKFYAPQGCGALVVRPQTPLTPLLYGGGQQRGQRPGTLNLPGIVALGEAARRRTLEMEADESRIARQRDRLQSILQANIPQLHINGDLDHRLAGNLHISIPGIPNSAIIARVRDRLAISTGSACTSGVETPSHVLRAIGLSDSAIEGSLRIGLGKFTRDADLDEAATILSQALLAIQKIMSR</sequence>
<evidence type="ECO:0000313" key="10">
    <source>
        <dbReference type="EMBL" id="USR92462.1"/>
    </source>
</evidence>
<dbReference type="Proteomes" id="UP001056708">
    <property type="component" value="Chromosome"/>
</dbReference>
<dbReference type="Gene3D" id="1.10.260.50">
    <property type="match status" value="1"/>
</dbReference>
<keyword evidence="11" id="KW-1185">Reference proteome</keyword>
<dbReference type="InterPro" id="IPR000192">
    <property type="entry name" value="Aminotrans_V_dom"/>
</dbReference>
<evidence type="ECO:0000313" key="11">
    <source>
        <dbReference type="Proteomes" id="UP001056708"/>
    </source>
</evidence>
<dbReference type="Gene3D" id="3.90.1150.10">
    <property type="entry name" value="Aspartate Aminotransferase, domain 1"/>
    <property type="match status" value="1"/>
</dbReference>
<keyword evidence="7" id="KW-0411">Iron-sulfur</keyword>
<name>A0ABY5ATB8_9CYAN</name>
<dbReference type="EMBL" id="CP098611">
    <property type="protein sequence ID" value="USR92462.1"/>
    <property type="molecule type" value="Genomic_DNA"/>
</dbReference>
<dbReference type="SUPFAM" id="SSF53383">
    <property type="entry name" value="PLP-dependent transferases"/>
    <property type="match status" value="1"/>
</dbReference>
<evidence type="ECO:0000259" key="9">
    <source>
        <dbReference type="Pfam" id="PF00266"/>
    </source>
</evidence>
<dbReference type="PANTHER" id="PTHR11601">
    <property type="entry name" value="CYSTEINE DESULFURYLASE FAMILY MEMBER"/>
    <property type="match status" value="1"/>
</dbReference>
<evidence type="ECO:0000256" key="5">
    <source>
        <dbReference type="ARBA" id="ARBA00022898"/>
    </source>
</evidence>
<dbReference type="Gene3D" id="3.40.640.10">
    <property type="entry name" value="Type I PLP-dependent aspartate aminotransferase-like (Major domain)"/>
    <property type="match status" value="1"/>
</dbReference>
<keyword evidence="5" id="KW-0663">Pyridoxal phosphate</keyword>
<evidence type="ECO:0000256" key="6">
    <source>
        <dbReference type="ARBA" id="ARBA00023004"/>
    </source>
</evidence>
<proteinExistence type="inferred from homology"/>
<feature type="domain" description="Aminotransferase class V" evidence="9">
    <location>
        <begin position="4"/>
        <end position="362"/>
    </location>
</feature>
<keyword evidence="4" id="KW-0479">Metal-binding</keyword>
<dbReference type="InterPro" id="IPR015424">
    <property type="entry name" value="PyrdxlP-dep_Trfase"/>
</dbReference>
<dbReference type="InterPro" id="IPR015422">
    <property type="entry name" value="PyrdxlP-dep_Trfase_small"/>
</dbReference>